<protein>
    <submittedName>
        <fullName evidence="2">Uncharacterized protein</fullName>
    </submittedName>
</protein>
<dbReference type="Proteomes" id="UP000199055">
    <property type="component" value="Unassembled WGS sequence"/>
</dbReference>
<evidence type="ECO:0000256" key="1">
    <source>
        <dbReference type="SAM" id="MobiDB-lite"/>
    </source>
</evidence>
<accession>A0A1H9IB05</accession>
<organism evidence="2 3">
    <name type="scientific">Streptomyces radiopugnans</name>
    <dbReference type="NCBI Taxonomy" id="403935"/>
    <lineage>
        <taxon>Bacteria</taxon>
        <taxon>Bacillati</taxon>
        <taxon>Actinomycetota</taxon>
        <taxon>Actinomycetes</taxon>
        <taxon>Kitasatosporales</taxon>
        <taxon>Streptomycetaceae</taxon>
        <taxon>Streptomyces</taxon>
    </lineage>
</organism>
<keyword evidence="3" id="KW-1185">Reference proteome</keyword>
<proteinExistence type="predicted"/>
<dbReference type="EMBL" id="FOET01000013">
    <property type="protein sequence ID" value="SEQ71739.1"/>
    <property type="molecule type" value="Genomic_DNA"/>
</dbReference>
<dbReference type="AlphaFoldDB" id="A0A1H9IB05"/>
<reference evidence="2 3" key="1">
    <citation type="submission" date="2016-10" db="EMBL/GenBank/DDBJ databases">
        <authorList>
            <person name="de Groot N.N."/>
        </authorList>
    </citation>
    <scope>NUCLEOTIDE SEQUENCE [LARGE SCALE GENOMIC DNA]</scope>
    <source>
        <strain evidence="2 3">CGMCC 4.3519</strain>
    </source>
</reference>
<feature type="region of interest" description="Disordered" evidence="1">
    <location>
        <begin position="30"/>
        <end position="81"/>
    </location>
</feature>
<evidence type="ECO:0000313" key="2">
    <source>
        <dbReference type="EMBL" id="SEQ71739.1"/>
    </source>
</evidence>
<name>A0A1H9IB05_9ACTN</name>
<sequence length="171" mass="18049">MARVAEGGDDEPVMVFRCVKCRAEVTRPVREVPLPDPDDARAPYEMEDGEECPPRMAPGTFAVDPEPAGAPWVESPDEDGGRVLLPGGPRNSIVLSPADVRGLRPIHGKGRRNGCCGPDGHDGPNLACADCGAEIATESGDCWTFQQVVLVPTAVEPTGAQPARSLGRRLG</sequence>
<gene>
    <name evidence="2" type="ORF">SAMN05216481_113119</name>
</gene>
<evidence type="ECO:0000313" key="3">
    <source>
        <dbReference type="Proteomes" id="UP000199055"/>
    </source>
</evidence>